<evidence type="ECO:0000313" key="1">
    <source>
        <dbReference type="EMBL" id="KAI3688728.1"/>
    </source>
</evidence>
<protein>
    <submittedName>
        <fullName evidence="1">Uncharacterized protein</fullName>
    </submittedName>
</protein>
<accession>A0ACB8YUC6</accession>
<sequence length="251" mass="28927">MFFLSPITDILLIYHRCGLPPRSSGRRWRDVGVERFEKVDDDNLCVSEGSGWCLNDDESPGDGGEAWVVYGLWECPVCSRSRTPSVFLLGVAIQSDLRIRINYHCVITMFLTRVFGRRLFATATSETSAAGAAAASTVRTAHNPLEEFFEVDRNPEEDKPVVYGRSWKASELRLKSWDDLHKLWYVLLKEKNMLMTQRQMLHAQNLRFPNPERLPKVRKSMCRIKHVLTERAIEDPDPRRTAEMKRMVNAL</sequence>
<dbReference type="Proteomes" id="UP001055811">
    <property type="component" value="Linkage Group LG09"/>
</dbReference>
<evidence type="ECO:0000313" key="2">
    <source>
        <dbReference type="Proteomes" id="UP001055811"/>
    </source>
</evidence>
<keyword evidence="2" id="KW-1185">Reference proteome</keyword>
<reference evidence="2" key="1">
    <citation type="journal article" date="2022" name="Mol. Ecol. Resour.">
        <title>The genomes of chicory, endive, great burdock and yacon provide insights into Asteraceae palaeo-polyploidization history and plant inulin production.</title>
        <authorList>
            <person name="Fan W."/>
            <person name="Wang S."/>
            <person name="Wang H."/>
            <person name="Wang A."/>
            <person name="Jiang F."/>
            <person name="Liu H."/>
            <person name="Zhao H."/>
            <person name="Xu D."/>
            <person name="Zhang Y."/>
        </authorList>
    </citation>
    <scope>NUCLEOTIDE SEQUENCE [LARGE SCALE GENOMIC DNA]</scope>
    <source>
        <strain evidence="2">cv. Punajuju</strain>
    </source>
</reference>
<reference evidence="1 2" key="2">
    <citation type="journal article" date="2022" name="Mol. Ecol. Resour.">
        <title>The genomes of chicory, endive, great burdock and yacon provide insights into Asteraceae paleo-polyploidization history and plant inulin production.</title>
        <authorList>
            <person name="Fan W."/>
            <person name="Wang S."/>
            <person name="Wang H."/>
            <person name="Wang A."/>
            <person name="Jiang F."/>
            <person name="Liu H."/>
            <person name="Zhao H."/>
            <person name="Xu D."/>
            <person name="Zhang Y."/>
        </authorList>
    </citation>
    <scope>NUCLEOTIDE SEQUENCE [LARGE SCALE GENOMIC DNA]</scope>
    <source>
        <strain evidence="2">cv. Punajuju</strain>
        <tissue evidence="1">Leaves</tissue>
    </source>
</reference>
<name>A0ACB8YUC6_CICIN</name>
<proteinExistence type="predicted"/>
<dbReference type="EMBL" id="CM042017">
    <property type="protein sequence ID" value="KAI3688728.1"/>
    <property type="molecule type" value="Genomic_DNA"/>
</dbReference>
<gene>
    <name evidence="1" type="ORF">L2E82_46517</name>
</gene>
<organism evidence="1 2">
    <name type="scientific">Cichorium intybus</name>
    <name type="common">Chicory</name>
    <dbReference type="NCBI Taxonomy" id="13427"/>
    <lineage>
        <taxon>Eukaryota</taxon>
        <taxon>Viridiplantae</taxon>
        <taxon>Streptophyta</taxon>
        <taxon>Embryophyta</taxon>
        <taxon>Tracheophyta</taxon>
        <taxon>Spermatophyta</taxon>
        <taxon>Magnoliopsida</taxon>
        <taxon>eudicotyledons</taxon>
        <taxon>Gunneridae</taxon>
        <taxon>Pentapetalae</taxon>
        <taxon>asterids</taxon>
        <taxon>campanulids</taxon>
        <taxon>Asterales</taxon>
        <taxon>Asteraceae</taxon>
        <taxon>Cichorioideae</taxon>
        <taxon>Cichorieae</taxon>
        <taxon>Cichoriinae</taxon>
        <taxon>Cichorium</taxon>
    </lineage>
</organism>
<comment type="caution">
    <text evidence="1">The sequence shown here is derived from an EMBL/GenBank/DDBJ whole genome shotgun (WGS) entry which is preliminary data.</text>
</comment>